<reference evidence="6" key="1">
    <citation type="submission" date="2019-06" db="EMBL/GenBank/DDBJ databases">
        <authorList>
            <person name="Zheng W."/>
        </authorList>
    </citation>
    <scope>NUCLEOTIDE SEQUENCE</scope>
    <source>
        <strain evidence="6">QDHG01</strain>
    </source>
</reference>
<proteinExistence type="predicted"/>
<dbReference type="EMBL" id="RRYP01004770">
    <property type="protein sequence ID" value="TNV82595.1"/>
    <property type="molecule type" value="Genomic_DNA"/>
</dbReference>
<feature type="region of interest" description="Disordered" evidence="4">
    <location>
        <begin position="231"/>
        <end position="319"/>
    </location>
</feature>
<dbReference type="AlphaFoldDB" id="A0A8J8T5L2"/>
<protein>
    <recommendedName>
        <fullName evidence="5">EF-hand domain-containing protein</fullName>
    </recommendedName>
</protein>
<dbReference type="InterPro" id="IPR018247">
    <property type="entry name" value="EF_Hand_1_Ca_BS"/>
</dbReference>
<dbReference type="InterPro" id="IPR051581">
    <property type="entry name" value="Ca-bind"/>
</dbReference>
<dbReference type="CDD" id="cd00051">
    <property type="entry name" value="EFh"/>
    <property type="match status" value="2"/>
</dbReference>
<keyword evidence="7" id="KW-1185">Reference proteome</keyword>
<evidence type="ECO:0000313" key="6">
    <source>
        <dbReference type="EMBL" id="TNV82595.1"/>
    </source>
</evidence>
<dbReference type="PROSITE" id="PS50222">
    <property type="entry name" value="EF_HAND_2"/>
    <property type="match status" value="3"/>
</dbReference>
<dbReference type="InterPro" id="IPR011992">
    <property type="entry name" value="EF-hand-dom_pair"/>
</dbReference>
<feature type="domain" description="EF-hand" evidence="5">
    <location>
        <begin position="20"/>
        <end position="55"/>
    </location>
</feature>
<dbReference type="PANTHER" id="PTHR34524">
    <property type="entry name" value="CALCYPHOSIN"/>
    <property type="match status" value="1"/>
</dbReference>
<evidence type="ECO:0000259" key="5">
    <source>
        <dbReference type="PROSITE" id="PS50222"/>
    </source>
</evidence>
<feature type="compositionally biased region" description="Acidic residues" evidence="4">
    <location>
        <begin position="579"/>
        <end position="600"/>
    </location>
</feature>
<feature type="compositionally biased region" description="Acidic residues" evidence="4">
    <location>
        <begin position="305"/>
        <end position="316"/>
    </location>
</feature>
<dbReference type="PANTHER" id="PTHR34524:SF6">
    <property type="entry name" value="CALCYPHOSINE LIKE"/>
    <property type="match status" value="1"/>
</dbReference>
<evidence type="ECO:0000313" key="7">
    <source>
        <dbReference type="Proteomes" id="UP000785679"/>
    </source>
</evidence>
<evidence type="ECO:0000256" key="2">
    <source>
        <dbReference type="ARBA" id="ARBA00022737"/>
    </source>
</evidence>
<dbReference type="Gene3D" id="1.10.238.10">
    <property type="entry name" value="EF-hand"/>
    <property type="match status" value="4"/>
</dbReference>
<accession>A0A8J8T5L2</accession>
<comment type="caution">
    <text evidence="6">The sequence shown here is derived from an EMBL/GenBank/DDBJ whole genome shotgun (WGS) entry which is preliminary data.</text>
</comment>
<feature type="compositionally biased region" description="Basic and acidic residues" evidence="4">
    <location>
        <begin position="289"/>
        <end position="304"/>
    </location>
</feature>
<dbReference type="PROSITE" id="PS00018">
    <property type="entry name" value="EF_HAND_1"/>
    <property type="match status" value="2"/>
</dbReference>
<dbReference type="OrthoDB" id="304405at2759"/>
<keyword evidence="3" id="KW-0106">Calcium</keyword>
<evidence type="ECO:0000256" key="3">
    <source>
        <dbReference type="ARBA" id="ARBA00022837"/>
    </source>
</evidence>
<dbReference type="SMART" id="SM00054">
    <property type="entry name" value="EFh"/>
    <property type="match status" value="5"/>
</dbReference>
<gene>
    <name evidence="6" type="ORF">FGO68_gene875</name>
</gene>
<dbReference type="Proteomes" id="UP000785679">
    <property type="component" value="Unassembled WGS sequence"/>
</dbReference>
<keyword evidence="2" id="KW-0677">Repeat</keyword>
<organism evidence="6 7">
    <name type="scientific">Halteria grandinella</name>
    <dbReference type="NCBI Taxonomy" id="5974"/>
    <lineage>
        <taxon>Eukaryota</taxon>
        <taxon>Sar</taxon>
        <taxon>Alveolata</taxon>
        <taxon>Ciliophora</taxon>
        <taxon>Intramacronucleata</taxon>
        <taxon>Spirotrichea</taxon>
        <taxon>Stichotrichia</taxon>
        <taxon>Sporadotrichida</taxon>
        <taxon>Halteriidae</taxon>
        <taxon>Halteria</taxon>
    </lineage>
</organism>
<dbReference type="SUPFAM" id="SSF47473">
    <property type="entry name" value="EF-hand"/>
    <property type="match status" value="3"/>
</dbReference>
<feature type="domain" description="EF-hand" evidence="5">
    <location>
        <begin position="57"/>
        <end position="92"/>
    </location>
</feature>
<evidence type="ECO:0000256" key="1">
    <source>
        <dbReference type="ARBA" id="ARBA00022723"/>
    </source>
</evidence>
<keyword evidence="1" id="KW-0479">Metal-binding</keyword>
<evidence type="ECO:0000256" key="4">
    <source>
        <dbReference type="SAM" id="MobiDB-lite"/>
    </source>
</evidence>
<name>A0A8J8T5L2_HALGN</name>
<feature type="region of interest" description="Disordered" evidence="4">
    <location>
        <begin position="550"/>
        <end position="688"/>
    </location>
</feature>
<feature type="compositionally biased region" description="Basic and acidic residues" evidence="4">
    <location>
        <begin position="247"/>
        <end position="277"/>
    </location>
</feature>
<dbReference type="InterPro" id="IPR002048">
    <property type="entry name" value="EF_hand_dom"/>
</dbReference>
<dbReference type="Pfam" id="PF13499">
    <property type="entry name" value="EF-hand_7"/>
    <property type="match status" value="2"/>
</dbReference>
<sequence length="688" mass="79482">MHIAQQENQIELSRQRLAMTLDFDPEKAFQALDQDRDGFITAYEIYRFLRDTSHTAVPLSEADSVIREFDGNLDNKLSFSEFAQFALPATSYSLRDIALKRPNAALYSYSYKYQPLSYTTLRQLSELLEQEMRFQRTRSDLRRELIRHDDFVKSRYFDLLSLGKHCITVDDLIYFLNKNGQRTVTEDLEAILRRCDHTGDQTLNYTEFSELTAYTDEPQYPLVVARSSEYPQGTQALRSSSGARQVAVEERSPEVEAKKPNQIDDSVELRESPEDKQLGSARKNLGSARKLEGFQEEEQKNEEKPQEEENNADESGEQEKPLEYRFLNLLKNQIRVDKKLEIQKEILCSNLQFSSVEAFRMFDLEGKGFVTQEDFAQKFAELGLEGDSLKIIQRYDRDRDGKLSLSEFLKAITPISYDYQPGAGFSSSQRNSYAGLSFKQSQIAKTLITPAMSSQLRSSEWLDDLKEVFYTIARAEDYLVSARNTSMIDSQFIFRQIDQYDLGYISARSLSEWLAESVGFRLNEFETRLVMNRYDKLNRYSITLEEFSDEVQPIQEFEDEEEEDEQNEMGGREARLEEGYPEEDGGMQGGDDDEYSEDENMGGRAENGDMRRRYISGNEDDLRGDQQLQMAADEEDRDSETDARRVVMVARTEEEEEEDEGNHQYLREIADEGEESPAFPEGGRASEL</sequence>
<dbReference type="GO" id="GO:0005509">
    <property type="term" value="F:calcium ion binding"/>
    <property type="evidence" value="ECO:0007669"/>
    <property type="project" value="InterPro"/>
</dbReference>
<feature type="compositionally biased region" description="Basic and acidic residues" evidence="4">
    <location>
        <begin position="661"/>
        <end position="670"/>
    </location>
</feature>
<feature type="domain" description="EF-hand" evidence="5">
    <location>
        <begin position="383"/>
        <end position="418"/>
    </location>
</feature>
<feature type="compositionally biased region" description="Polar residues" evidence="4">
    <location>
        <begin position="231"/>
        <end position="243"/>
    </location>
</feature>
<feature type="compositionally biased region" description="Acidic residues" evidence="4">
    <location>
        <begin position="556"/>
        <end position="567"/>
    </location>
</feature>